<dbReference type="SUPFAM" id="SSF144232">
    <property type="entry name" value="HIT/MYND zinc finger-like"/>
    <property type="match status" value="1"/>
</dbReference>
<dbReference type="EMBL" id="LSYV01000485">
    <property type="protein sequence ID" value="KXZ41404.1"/>
    <property type="molecule type" value="Genomic_DNA"/>
</dbReference>
<organism evidence="20 21">
    <name type="scientific">Gonium pectorale</name>
    <name type="common">Green alga</name>
    <dbReference type="NCBI Taxonomy" id="33097"/>
    <lineage>
        <taxon>Eukaryota</taxon>
        <taxon>Viridiplantae</taxon>
        <taxon>Chlorophyta</taxon>
        <taxon>core chlorophytes</taxon>
        <taxon>Chlorophyceae</taxon>
        <taxon>CS clade</taxon>
        <taxon>Chlamydomonadales</taxon>
        <taxon>Volvocaceae</taxon>
        <taxon>Gonium</taxon>
    </lineage>
</organism>
<keyword evidence="11" id="KW-0809">Transit peptide</keyword>
<dbReference type="GO" id="GO:0016020">
    <property type="term" value="C:membrane"/>
    <property type="evidence" value="ECO:0007669"/>
    <property type="project" value="UniProtKB-SubCell"/>
</dbReference>
<keyword evidence="13" id="KW-0472">Membrane</keyword>
<keyword evidence="21" id="KW-1185">Reference proteome</keyword>
<evidence type="ECO:0000256" key="9">
    <source>
        <dbReference type="ARBA" id="ARBA00022777"/>
    </source>
</evidence>
<dbReference type="Gene3D" id="6.10.140.2220">
    <property type="match status" value="1"/>
</dbReference>
<dbReference type="GO" id="GO:0008270">
    <property type="term" value="F:zinc ion binding"/>
    <property type="evidence" value="ECO:0007669"/>
    <property type="project" value="UniProtKB-KW"/>
</dbReference>
<feature type="region of interest" description="Disordered" evidence="18">
    <location>
        <begin position="635"/>
        <end position="662"/>
    </location>
</feature>
<accession>A0A150FUV5</accession>
<dbReference type="Proteomes" id="UP000075714">
    <property type="component" value="Unassembled WGS sequence"/>
</dbReference>
<dbReference type="EC" id="2.7.1.182" evidence="15"/>
<keyword evidence="5" id="KW-0808">Transferase</keyword>
<evidence type="ECO:0000313" key="21">
    <source>
        <dbReference type="Proteomes" id="UP000075714"/>
    </source>
</evidence>
<evidence type="ECO:0000256" key="1">
    <source>
        <dbReference type="ARBA" id="ARBA00004508"/>
    </source>
</evidence>
<proteinExistence type="inferred from homology"/>
<keyword evidence="9" id="KW-0418">Kinase</keyword>
<name>A0A150FUV5_GONPE</name>
<evidence type="ECO:0000256" key="10">
    <source>
        <dbReference type="ARBA" id="ARBA00022833"/>
    </source>
</evidence>
<comment type="caution">
    <text evidence="20">The sequence shown here is derived from an EMBL/GenBank/DDBJ whole genome shotgun (WGS) entry which is preliminary data.</text>
</comment>
<feature type="compositionally biased region" description="Gly residues" evidence="18">
    <location>
        <begin position="639"/>
        <end position="658"/>
    </location>
</feature>
<reference evidence="21" key="1">
    <citation type="journal article" date="2016" name="Nat. Commun.">
        <title>The Gonium pectorale genome demonstrates co-option of cell cycle regulation during the evolution of multicellularity.</title>
        <authorList>
            <person name="Hanschen E.R."/>
            <person name="Marriage T.N."/>
            <person name="Ferris P.J."/>
            <person name="Hamaji T."/>
            <person name="Toyoda A."/>
            <person name="Fujiyama A."/>
            <person name="Neme R."/>
            <person name="Noguchi H."/>
            <person name="Minakuchi Y."/>
            <person name="Suzuki M."/>
            <person name="Kawai-Toyooka H."/>
            <person name="Smith D.R."/>
            <person name="Sparks H."/>
            <person name="Anderson J."/>
            <person name="Bakaric R."/>
            <person name="Luria V."/>
            <person name="Karger A."/>
            <person name="Kirschner M.W."/>
            <person name="Durand P.M."/>
            <person name="Michod R.E."/>
            <person name="Nozaki H."/>
            <person name="Olson B.J."/>
        </authorList>
    </citation>
    <scope>NUCLEOTIDE SEQUENCE [LARGE SCALE GENOMIC DNA]</scope>
    <source>
        <strain evidence="21">NIES-2863</strain>
    </source>
</reference>
<dbReference type="AlphaFoldDB" id="A0A150FUV5"/>
<comment type="similarity">
    <text evidence="2">Belongs to the polyprenol kinase family.</text>
</comment>
<gene>
    <name evidence="20" type="ORF">GPECTOR_488g434</name>
</gene>
<evidence type="ECO:0000256" key="11">
    <source>
        <dbReference type="ARBA" id="ARBA00022946"/>
    </source>
</evidence>
<keyword evidence="12" id="KW-1133">Transmembrane helix</keyword>
<evidence type="ECO:0000256" key="8">
    <source>
        <dbReference type="ARBA" id="ARBA00022771"/>
    </source>
</evidence>
<evidence type="ECO:0000256" key="14">
    <source>
        <dbReference type="ARBA" id="ARBA00024015"/>
    </source>
</evidence>
<evidence type="ECO:0000256" key="12">
    <source>
        <dbReference type="ARBA" id="ARBA00022989"/>
    </source>
</evidence>
<protein>
    <recommendedName>
        <fullName evidence="15">phytol kinase</fullName>
        <ecNumber evidence="15">2.7.1.182</ecNumber>
    </recommendedName>
</protein>
<dbReference type="OrthoDB" id="550206at2759"/>
<keyword evidence="10" id="KW-0862">Zinc</keyword>
<evidence type="ECO:0000259" key="19">
    <source>
        <dbReference type="PROSITE" id="PS50865"/>
    </source>
</evidence>
<dbReference type="PANTHER" id="PTHR32523:SF8">
    <property type="entry name" value="DOLICHOL KINASE"/>
    <property type="match status" value="1"/>
</dbReference>
<evidence type="ECO:0000313" key="20">
    <source>
        <dbReference type="EMBL" id="KXZ41404.1"/>
    </source>
</evidence>
<comment type="subcellular location">
    <subcellularLocation>
        <location evidence="1">Plastid</location>
        <location evidence="1">Chloroplast membrane</location>
        <topology evidence="1">Multi-pass membrane protein</topology>
    </subcellularLocation>
</comment>
<dbReference type="GO" id="GO:0010276">
    <property type="term" value="F:phytol kinase activity"/>
    <property type="evidence" value="ECO:0007669"/>
    <property type="project" value="UniProtKB-EC"/>
</dbReference>
<comment type="pathway">
    <text evidence="14">Cofactor biosynthesis; tocopherol biosynthesis.</text>
</comment>
<dbReference type="InterPro" id="IPR002893">
    <property type="entry name" value="Znf_MYND"/>
</dbReference>
<dbReference type="GO" id="GO:0009507">
    <property type="term" value="C:chloroplast"/>
    <property type="evidence" value="ECO:0007669"/>
    <property type="project" value="UniProtKB-SubCell"/>
</dbReference>
<evidence type="ECO:0000256" key="7">
    <source>
        <dbReference type="ARBA" id="ARBA00022723"/>
    </source>
</evidence>
<keyword evidence="8 17" id="KW-0863">Zinc-finger</keyword>
<evidence type="ECO:0000256" key="2">
    <source>
        <dbReference type="ARBA" id="ARBA00010794"/>
    </source>
</evidence>
<evidence type="ECO:0000256" key="16">
    <source>
        <dbReference type="ARBA" id="ARBA00048889"/>
    </source>
</evidence>
<dbReference type="InterPro" id="IPR039606">
    <property type="entry name" value="Phytol/farnesol_kinase"/>
</dbReference>
<evidence type="ECO:0000256" key="3">
    <source>
        <dbReference type="ARBA" id="ARBA00022528"/>
    </source>
</evidence>
<evidence type="ECO:0000256" key="15">
    <source>
        <dbReference type="ARBA" id="ARBA00039024"/>
    </source>
</evidence>
<keyword evidence="3" id="KW-0150">Chloroplast</keyword>
<evidence type="ECO:0000256" key="4">
    <source>
        <dbReference type="ARBA" id="ARBA00022640"/>
    </source>
</evidence>
<evidence type="ECO:0000256" key="6">
    <source>
        <dbReference type="ARBA" id="ARBA00022692"/>
    </source>
</evidence>
<dbReference type="PANTHER" id="PTHR32523">
    <property type="entry name" value="PHYTOL KINASE 1, CHLOROPLASTIC"/>
    <property type="match status" value="1"/>
</dbReference>
<evidence type="ECO:0000256" key="5">
    <source>
        <dbReference type="ARBA" id="ARBA00022679"/>
    </source>
</evidence>
<evidence type="ECO:0000256" key="13">
    <source>
        <dbReference type="ARBA" id="ARBA00023136"/>
    </source>
</evidence>
<feature type="domain" description="MYND-type" evidence="19">
    <location>
        <begin position="929"/>
        <end position="970"/>
    </location>
</feature>
<keyword evidence="4" id="KW-0934">Plastid</keyword>
<evidence type="ECO:0000256" key="17">
    <source>
        <dbReference type="PROSITE-ProRule" id="PRU00134"/>
    </source>
</evidence>
<comment type="catalytic activity">
    <reaction evidence="16">
        <text>phytol + CTP = phytyl phosphate + CDP + H(+)</text>
        <dbReference type="Rhea" id="RHEA:38055"/>
        <dbReference type="ChEBI" id="CHEBI:15378"/>
        <dbReference type="ChEBI" id="CHEBI:17327"/>
        <dbReference type="ChEBI" id="CHEBI:37563"/>
        <dbReference type="ChEBI" id="CHEBI:58069"/>
        <dbReference type="ChEBI" id="CHEBI:75483"/>
        <dbReference type="EC" id="2.7.1.182"/>
    </reaction>
</comment>
<dbReference type="PROSITE" id="PS50865">
    <property type="entry name" value="ZF_MYND_2"/>
    <property type="match status" value="1"/>
</dbReference>
<keyword evidence="7" id="KW-0479">Metal-binding</keyword>
<dbReference type="STRING" id="33097.A0A150FUV5"/>
<keyword evidence="6" id="KW-0812">Transmembrane</keyword>
<evidence type="ECO:0000256" key="18">
    <source>
        <dbReference type="SAM" id="MobiDB-lite"/>
    </source>
</evidence>
<dbReference type="Pfam" id="PF01753">
    <property type="entry name" value="zf-MYND"/>
    <property type="match status" value="1"/>
</dbReference>
<sequence>MHEAMAALNQLWEQAQHAPPDACAAAAFDWVQSCAEAGVVPWLSQLLGLVPGSARRVLDSAAPLGARRNALTFLRTCGPPLGGCLLDQLCVLHGDAQKEAVAQPQLAPLFTRTFMAPAAAALREWTLLTVCLARPATREALEAGGGYNARGALLQTAAARCNGALFAARYTRMATWMLLGRMKAQDVPAGSTAAPLPEPLAELVDALSSSELVPVAAGMVLQAPLVDYSSLTAPAPMPHNPGADSSQVDGMAADIHGAAGQMADMAELGRQLEQRSVTVFRYALLARLAAHGGLQLPPAAEAGEAAAGRGIGGGGAAEAAARAWWLPRREVQRGRAVVTAGTDDGSLEQDHSYFLLSSLGYWRASELRRLLPNLRSHEAPPASAPPRAAVARLAARVAEFLTMLGDYSMVASEVSEAEARACLPAWMETDAWGLALCAEALAVAVEGPGGPHQGMQEAGPALGLNAVGGLARLLEATAKLAAHPQRGPAALSESARGTLSPELQRAGLGASMDRALRLAFTLLDRATASDAAEWERSAAKEAREMTGKVAAILERRLLPVLQTQQGAAAVKGGDASGVLVTAAKRAAALARQLEELPEGTARESVSRVVVPAVVVLAVVMSGVSTLREEMRTWQQTPAAGGGGGGGSVGGAPGGGGGDAAAAEDAPAARAAAEQAAAAAASELLALSMRSACHLATQLAAAAARLHPQGNGVSAASAVILTEAAARTAFTIRELADSCPGSGPGLNEAQLIACQPHRLLAAAAAFVSAITPVPAIGDAQARMLAGSLTRALLALKTSPGISSRVRAWLMPQGTALPPAAAAAAALAAASPAERGCLELPLRAAAEAAANAPRTQQLAKDLRKLLAEARGGAPAVPAGGAAVPADAQGVGALAGPEVGAVAASEPLPAPLEVPAAALATRRLRVCANPRCTNFRRAAEADLQLSQCSGCRAVRYCGAECQRAHWPEHKAACVGLQAAAAAAAEVAGAVEGADGD</sequence>